<evidence type="ECO:0000313" key="1">
    <source>
        <dbReference type="EMBL" id="MEQ2507779.1"/>
    </source>
</evidence>
<evidence type="ECO:0000313" key="2">
    <source>
        <dbReference type="Proteomes" id="UP001465717"/>
    </source>
</evidence>
<organism evidence="1 2">
    <name type="scientific">Segatella sinensis</name>
    <dbReference type="NCBI Taxonomy" id="3085167"/>
    <lineage>
        <taxon>Bacteria</taxon>
        <taxon>Pseudomonadati</taxon>
        <taxon>Bacteroidota</taxon>
        <taxon>Bacteroidia</taxon>
        <taxon>Bacteroidales</taxon>
        <taxon>Prevotellaceae</taxon>
        <taxon>Segatella</taxon>
    </lineage>
</organism>
<dbReference type="EMBL" id="JBBNGE010000013">
    <property type="protein sequence ID" value="MEQ2507779.1"/>
    <property type="molecule type" value="Genomic_DNA"/>
</dbReference>
<keyword evidence="2" id="KW-1185">Reference proteome</keyword>
<name>A0ABV1FXP5_9BACT</name>
<dbReference type="InterPro" id="IPR045944">
    <property type="entry name" value="DUF6364"/>
</dbReference>
<dbReference type="Pfam" id="PF19891">
    <property type="entry name" value="DUF6364"/>
    <property type="match status" value="1"/>
</dbReference>
<gene>
    <name evidence="1" type="ORF">AAAT87_05690</name>
</gene>
<dbReference type="Proteomes" id="UP001465717">
    <property type="component" value="Unassembled WGS sequence"/>
</dbReference>
<reference evidence="1 2" key="1">
    <citation type="submission" date="2024-04" db="EMBL/GenBank/DDBJ databases">
        <title>Human intestinal bacterial collection.</title>
        <authorList>
            <person name="Pauvert C."/>
            <person name="Hitch T.C.A."/>
            <person name="Clavel T."/>
        </authorList>
    </citation>
    <scope>NUCLEOTIDE SEQUENCE [LARGE SCALE GENOMIC DNA]</scope>
    <source>
        <strain evidence="1 2">CLA-AA-H174</strain>
    </source>
</reference>
<proteinExistence type="predicted"/>
<comment type="caution">
    <text evidence="1">The sequence shown here is derived from an EMBL/GenBank/DDBJ whole genome shotgun (WGS) entry which is preliminary data.</text>
</comment>
<protein>
    <submittedName>
        <fullName evidence="1">DUF6364 family protein</fullName>
    </submittedName>
</protein>
<dbReference type="RefSeq" id="WP_295025629.1">
    <property type="nucleotide sequence ID" value="NZ_JBBNFG020000003.1"/>
</dbReference>
<accession>A0ABV1FXP5</accession>
<sequence length="86" mass="9920">MNTIALDNKTYSNVEWYARQNNISVTEAVISVLNSFLDKIKTKEHPKNKFYISPEVKALEVGFKCPEGLSEDYKEEKADALMEKYL</sequence>